<dbReference type="Pfam" id="PF11697">
    <property type="entry name" value="DUF3293"/>
    <property type="match status" value="1"/>
</dbReference>
<proteinExistence type="predicted"/>
<organism evidence="1 2">
    <name type="scientific">Pollutimonas bauzanensis</name>
    <dbReference type="NCBI Taxonomy" id="658167"/>
    <lineage>
        <taxon>Bacteria</taxon>
        <taxon>Pseudomonadati</taxon>
        <taxon>Pseudomonadota</taxon>
        <taxon>Betaproteobacteria</taxon>
        <taxon>Burkholderiales</taxon>
        <taxon>Alcaligenaceae</taxon>
        <taxon>Pollutimonas</taxon>
    </lineage>
</organism>
<reference evidence="1 2" key="1">
    <citation type="submission" date="2016-11" db="EMBL/GenBank/DDBJ databases">
        <authorList>
            <person name="Jaros S."/>
            <person name="Januszkiewicz K."/>
            <person name="Wedrychowicz H."/>
        </authorList>
    </citation>
    <scope>NUCLEOTIDE SEQUENCE [LARGE SCALE GENOMIC DNA]</scope>
    <source>
        <strain evidence="1 2">CGMCC 1.10190</strain>
    </source>
</reference>
<protein>
    <recommendedName>
        <fullName evidence="3">DUF3293 domain-containing protein</fullName>
    </recommendedName>
</protein>
<dbReference type="RefSeq" id="WP_178372398.1">
    <property type="nucleotide sequence ID" value="NZ_FQXE01000023.1"/>
</dbReference>
<evidence type="ECO:0008006" key="3">
    <source>
        <dbReference type="Google" id="ProtNLM"/>
    </source>
</evidence>
<dbReference type="Proteomes" id="UP000184226">
    <property type="component" value="Unassembled WGS sequence"/>
</dbReference>
<evidence type="ECO:0000313" key="2">
    <source>
        <dbReference type="Proteomes" id="UP000184226"/>
    </source>
</evidence>
<gene>
    <name evidence="1" type="ORF">SAMN04488135_12347</name>
</gene>
<dbReference type="AlphaFoldDB" id="A0A1M6AXX9"/>
<accession>A0A1M6AXX9</accession>
<sequence>MIQINKALLAAFQNANYAVHAPGARLTLRIGRHSAGLAALLTQYGQPGIAILTAFNPCAITASDHENRRAQQSLRRAVRALGLPCFNGENSAADGDGPSEPTVAVLGISRSQGQALARRFRQLAFVYADRDAVPELVWTGQPRI</sequence>
<evidence type="ECO:0000313" key="1">
    <source>
        <dbReference type="EMBL" id="SHI41063.1"/>
    </source>
</evidence>
<dbReference type="EMBL" id="FQXE01000023">
    <property type="protein sequence ID" value="SHI41063.1"/>
    <property type="molecule type" value="Genomic_DNA"/>
</dbReference>
<dbReference type="InterPro" id="IPR021710">
    <property type="entry name" value="DUF3293"/>
</dbReference>
<name>A0A1M6AXX9_9BURK</name>
<keyword evidence="2" id="KW-1185">Reference proteome</keyword>
<dbReference type="STRING" id="658167.SAMN04488135_12347"/>